<organism evidence="2 3">
    <name type="scientific">Dysgonomonas capnocytophagoides</name>
    <dbReference type="NCBI Taxonomy" id="45254"/>
    <lineage>
        <taxon>Bacteria</taxon>
        <taxon>Pseudomonadati</taxon>
        <taxon>Bacteroidota</taxon>
        <taxon>Bacteroidia</taxon>
        <taxon>Bacteroidales</taxon>
        <taxon>Dysgonomonadaceae</taxon>
        <taxon>Dysgonomonas</taxon>
    </lineage>
</organism>
<dbReference type="AlphaFoldDB" id="A0A4Y8L3X9"/>
<evidence type="ECO:0000313" key="2">
    <source>
        <dbReference type="EMBL" id="TFD96202.1"/>
    </source>
</evidence>
<reference evidence="2 3" key="1">
    <citation type="submission" date="2019-03" db="EMBL/GenBank/DDBJ databases">
        <title>San Antonio Military Medical Center submission to MRSN (WRAIR), pending publication.</title>
        <authorList>
            <person name="Blyth D.M."/>
            <person name="Mccarthy S.L."/>
            <person name="Schall S.E."/>
            <person name="Stam J.A."/>
            <person name="Ong A.C."/>
            <person name="Mcgann P.T."/>
        </authorList>
    </citation>
    <scope>NUCLEOTIDE SEQUENCE [LARGE SCALE GENOMIC DNA]</scope>
    <source>
        <strain evidence="2 3">MRSN571793</strain>
    </source>
</reference>
<proteinExistence type="predicted"/>
<gene>
    <name evidence="2" type="ORF">E2605_11455</name>
</gene>
<dbReference type="Proteomes" id="UP000297861">
    <property type="component" value="Unassembled WGS sequence"/>
</dbReference>
<evidence type="ECO:0000313" key="3">
    <source>
        <dbReference type="Proteomes" id="UP000297861"/>
    </source>
</evidence>
<name>A0A4Y8L3X9_9BACT</name>
<keyword evidence="1" id="KW-0472">Membrane</keyword>
<evidence type="ECO:0000256" key="1">
    <source>
        <dbReference type="SAM" id="Phobius"/>
    </source>
</evidence>
<dbReference type="STRING" id="1121485.GCA_000426485_00637"/>
<keyword evidence="1" id="KW-1133">Transmembrane helix</keyword>
<dbReference type="RefSeq" id="WP_134436517.1">
    <property type="nucleotide sequence ID" value="NZ_AP028867.1"/>
</dbReference>
<keyword evidence="3" id="KW-1185">Reference proteome</keyword>
<feature type="transmembrane region" description="Helical" evidence="1">
    <location>
        <begin position="104"/>
        <end position="132"/>
    </location>
</feature>
<feature type="transmembrane region" description="Helical" evidence="1">
    <location>
        <begin position="31"/>
        <end position="54"/>
    </location>
</feature>
<accession>A0A4Y8L3X9</accession>
<feature type="transmembrane region" description="Helical" evidence="1">
    <location>
        <begin position="61"/>
        <end position="84"/>
    </location>
</feature>
<feature type="transmembrane region" description="Helical" evidence="1">
    <location>
        <begin position="7"/>
        <end position="25"/>
    </location>
</feature>
<sequence>MSRFSIFATCVTLNLLVGNSILFFVPNSPNYFLMIGMSIACVICYALLFYFVLVERRSVPVILLLSILTCIIIELIGCFIASTLTSIEKIVSIEDFVVDILVGIVMGILGNMLMFPLTLAMGLANFFLLLFYRNNVTSSSRTDLFHN</sequence>
<keyword evidence="1" id="KW-0812">Transmembrane</keyword>
<comment type="caution">
    <text evidence="2">The sequence shown here is derived from an EMBL/GenBank/DDBJ whole genome shotgun (WGS) entry which is preliminary data.</text>
</comment>
<protein>
    <submittedName>
        <fullName evidence="2">Uncharacterized protein</fullName>
    </submittedName>
</protein>
<dbReference type="OrthoDB" id="998154at2"/>
<dbReference type="EMBL" id="SOML01000006">
    <property type="protein sequence ID" value="TFD96202.1"/>
    <property type="molecule type" value="Genomic_DNA"/>
</dbReference>